<dbReference type="Pfam" id="PF13332">
    <property type="entry name" value="Fil_haemagg_2"/>
    <property type="match status" value="5"/>
</dbReference>
<keyword evidence="4" id="KW-1185">Reference proteome</keyword>
<gene>
    <name evidence="3" type="ORF">HAQ05_25420</name>
</gene>
<dbReference type="InterPro" id="IPR011050">
    <property type="entry name" value="Pectin_lyase_fold/virulence"/>
</dbReference>
<dbReference type="Gene3D" id="2.160.20.10">
    <property type="entry name" value="Single-stranded right-handed beta-helix, Pectin lyase-like"/>
    <property type="match status" value="1"/>
</dbReference>
<reference evidence="3 4" key="1">
    <citation type="journal article" date="2020" name="Insects">
        <title>Bacteria Belonging to Pseudomonas typographi sp. nov. from the Bark Beetle Ips typographus Have Genomic Potential to Aid in the Host Ecology.</title>
        <authorList>
            <person name="Peral-Aranega E."/>
            <person name="Saati-Santamaria Z."/>
            <person name="Kolarik M."/>
            <person name="Rivas R."/>
            <person name="Garcia-Fraile P."/>
        </authorList>
    </citation>
    <scope>NUCLEOTIDE SEQUENCE [LARGE SCALE GENOMIC DNA]</scope>
    <source>
        <strain evidence="3 4">CA3A</strain>
    </source>
</reference>
<dbReference type="EMBL" id="JAAOCA010000049">
    <property type="protein sequence ID" value="MBD1602022.1"/>
    <property type="molecule type" value="Genomic_DNA"/>
</dbReference>
<dbReference type="InterPro" id="IPR025157">
    <property type="entry name" value="Hemagglutinin_rpt"/>
</dbReference>
<organism evidence="3 4">
    <name type="scientific">Pseudomonas typographi</name>
    <dbReference type="NCBI Taxonomy" id="2715964"/>
    <lineage>
        <taxon>Bacteria</taxon>
        <taxon>Pseudomonadati</taxon>
        <taxon>Pseudomonadota</taxon>
        <taxon>Gammaproteobacteria</taxon>
        <taxon>Pseudomonadales</taxon>
        <taxon>Pseudomonadaceae</taxon>
        <taxon>Pseudomonas</taxon>
    </lineage>
</organism>
<accession>A0ABR7Z975</accession>
<evidence type="ECO:0000259" key="2">
    <source>
        <dbReference type="SMART" id="SM00912"/>
    </source>
</evidence>
<dbReference type="Proteomes" id="UP000805841">
    <property type="component" value="Unassembled WGS sequence"/>
</dbReference>
<proteinExistence type="predicted"/>
<comment type="caution">
    <text evidence="3">The sequence shown here is derived from an EMBL/GenBank/DDBJ whole genome shotgun (WGS) entry which is preliminary data.</text>
</comment>
<name>A0ABR7Z975_9PSED</name>
<evidence type="ECO:0000313" key="4">
    <source>
        <dbReference type="Proteomes" id="UP000805841"/>
    </source>
</evidence>
<evidence type="ECO:0000256" key="1">
    <source>
        <dbReference type="SAM" id="MobiDB-lite"/>
    </source>
</evidence>
<feature type="region of interest" description="Disordered" evidence="1">
    <location>
        <begin position="753"/>
        <end position="803"/>
    </location>
</feature>
<feature type="region of interest" description="Disordered" evidence="1">
    <location>
        <begin position="332"/>
        <end position="354"/>
    </location>
</feature>
<feature type="domain" description="Filamentous haemagglutinin FhaB/tRNA nuclease CdiA-like TPS" evidence="2">
    <location>
        <begin position="51"/>
        <end position="171"/>
    </location>
</feature>
<dbReference type="Pfam" id="PF05860">
    <property type="entry name" value="TPS"/>
    <property type="match status" value="1"/>
</dbReference>
<feature type="compositionally biased region" description="Basic and acidic residues" evidence="1">
    <location>
        <begin position="784"/>
        <end position="801"/>
    </location>
</feature>
<feature type="region of interest" description="Disordered" evidence="1">
    <location>
        <begin position="655"/>
        <end position="683"/>
    </location>
</feature>
<dbReference type="InterPro" id="IPR012334">
    <property type="entry name" value="Pectin_lyas_fold"/>
</dbReference>
<feature type="compositionally biased region" description="Basic and acidic residues" evidence="1">
    <location>
        <begin position="655"/>
        <end position="664"/>
    </location>
</feature>
<sequence>MRKPLPFPSRLNADPLRWAIAAILLAPASAIANGGIVPVAGAGGMPLVVPHGDVPVVDIVAPNAQGLSHNQFNEYNVGRPGAVLNNSLDAGRSILAGQLNANSRFNGAAATTILNEVVGTGASRIHGPQEIFGHAADYILANPNGIHVNGSRLINSPHAAFLVGTPQLEGGRITGLNTFDARGQLDVGTAGLSSEGAVDLIAPKVHIDGEANLSGALTVITGRNSVDPSTGQVLGTHQGDGEVGIDTSLLGGMRVGRIRVVSTAEGAGVRMAGTDFFAETGGIEVSSAGGLRVGELAKATRLAASQGDISLNARDDLLINNTRAAARNVRGHAGGDIRISPGSRSSERSDRPENWNSRFLGTVVERKKVERTTHKTEHTQTVITAQENVEFNAGRNLAMKATDIRAENHTSFDAAGSLDILPAKDSTEVNTRTIHRKGLWGNDSTGQSTSERLVPTRIEAQTVSLRSSGDIGVRGSEVRSTADMAVLARELKVESEQLTEAEVYREHGGDHLGGLVSKRRENKQGSTTLQVGSNIEAGGVLTVTADQVRITGSRVHGQADATLQSKTGAVVLESSHNLKQVKHTTSDHTVFGAFGNKQAEHNQSMQAKASEASSASNLRIASATHVEVKGSSAKAGAALDIQAAGDVLVVPERNRRAEHRENSNRHFAASAGETQKKEDNKAGSMQYQAKAGYEVVGKTSETVDETLARASLEGATVQLDAGGTARLDSAQVNASAGDVKVSGQRIVLGSSSSLHQENTDTHTSGAGIGVTGGMDRSGSFSYGEHTRERQGRETTVAERTEITSTSDTLLTADHGKGQVDNRGAKIKASGEVKFKAGTVNNEAVHDTARQNSSRTVAEGTAGLNAETRDLTRPIQKVIEGRDQVAFQKGLEEALDAPSLGIDLVGNYGQRSATEQHSKAKVADIQGAQVSMEVAGKLADQGTRYKASEGQVSVKANSHEMTAAHDTYSSEVSRLDVNGSVRVDTVTSADINGRLQGIGSSLAEQKHRAKAVPSLIESAGGIPIQLGTDGRYEGTQFKGEVNAKVGGDLQIVQANDRETQSTTTTDGFAWAKAGTAPNKARSLGGGGSASHAVESSQGSQAVVAAIDGKAATFEVAGDFKAEGLRAGTLATPLESLSVKAGGTLEMAAAMNERSKAGERLGGGLQVSLSAAEASKGGGLGGHIDIARSAERSRQEQGAKLMVDTLALVAGGTGERALHVQGGQVRSKHMDLQAPYGGVLVEAARTTETKDNLAITAGAGANTLRTGNKDTDASGLHARLKVKVDNLDSLTHENTGITTTTLNLASADSARFEGVRVNAEQISGHVGGDLTVATRQDRVVGTEVNLDGRISREHNPQGLLNAVTAVAGPLGGKVKEKAGKDIQALDPNTSPSLALDVVRTHRTNAAKPTEIRGRDGIDLTVEGSTRLHGAVLKAILGQVNLGEGPVHTEGLKGRDYRADVSLNGSVSPQDLISNVLGELVGSKSAEAKADEHFNTGLIRTGGHDREQVLEAKIEHKRG</sequence>
<dbReference type="SMART" id="SM00912">
    <property type="entry name" value="Haemagg_act"/>
    <property type="match status" value="1"/>
</dbReference>
<feature type="compositionally biased region" description="Polar residues" evidence="1">
    <location>
        <begin position="753"/>
        <end position="764"/>
    </location>
</feature>
<protein>
    <submittedName>
        <fullName evidence="3">Filamentous hemagglutinin N-terminal domain-containing protein</fullName>
    </submittedName>
</protein>
<dbReference type="RefSeq" id="WP_190426322.1">
    <property type="nucleotide sequence ID" value="NZ_JAAOCA010000049.1"/>
</dbReference>
<dbReference type="SUPFAM" id="SSF51126">
    <property type="entry name" value="Pectin lyase-like"/>
    <property type="match status" value="1"/>
</dbReference>
<dbReference type="InterPro" id="IPR008638">
    <property type="entry name" value="FhaB/CdiA-like_TPS"/>
</dbReference>
<dbReference type="NCBIfam" id="TIGR01901">
    <property type="entry name" value="adhes_NPXG"/>
    <property type="match status" value="1"/>
</dbReference>
<evidence type="ECO:0000313" key="3">
    <source>
        <dbReference type="EMBL" id="MBD1602022.1"/>
    </source>
</evidence>